<keyword evidence="1" id="KW-0378">Hydrolase</keyword>
<dbReference type="InterPro" id="IPR023365">
    <property type="entry name" value="Sortase_dom-sf"/>
</dbReference>
<keyword evidence="3" id="KW-0812">Transmembrane</keyword>
<dbReference type="Pfam" id="PF04203">
    <property type="entry name" value="Sortase"/>
    <property type="match status" value="1"/>
</dbReference>
<dbReference type="EMBL" id="BAABKB010000021">
    <property type="protein sequence ID" value="GAA5020568.1"/>
    <property type="molecule type" value="Genomic_DNA"/>
</dbReference>
<evidence type="ECO:0000256" key="1">
    <source>
        <dbReference type="ARBA" id="ARBA00022801"/>
    </source>
</evidence>
<feature type="region of interest" description="Disordered" evidence="2">
    <location>
        <begin position="40"/>
        <end position="62"/>
    </location>
</feature>
<dbReference type="SUPFAM" id="SSF63817">
    <property type="entry name" value="Sortase"/>
    <property type="match status" value="1"/>
</dbReference>
<name>A0ABP9J4V1_9ACTN</name>
<dbReference type="CDD" id="cd05829">
    <property type="entry name" value="Sortase_F"/>
    <property type="match status" value="1"/>
</dbReference>
<feature type="transmembrane region" description="Helical" evidence="3">
    <location>
        <begin position="16"/>
        <end position="35"/>
    </location>
</feature>
<proteinExistence type="predicted"/>
<evidence type="ECO:0000256" key="3">
    <source>
        <dbReference type="SAM" id="Phobius"/>
    </source>
</evidence>
<keyword evidence="5" id="KW-1185">Reference proteome</keyword>
<dbReference type="InterPro" id="IPR042001">
    <property type="entry name" value="Sortase_F"/>
</dbReference>
<dbReference type="Proteomes" id="UP001501759">
    <property type="component" value="Unassembled WGS sequence"/>
</dbReference>
<comment type="caution">
    <text evidence="4">The sequence shown here is derived from an EMBL/GenBank/DDBJ whole genome shotgun (WGS) entry which is preliminary data.</text>
</comment>
<organism evidence="4 5">
    <name type="scientific">Streptomyces siamensis</name>
    <dbReference type="NCBI Taxonomy" id="1274986"/>
    <lineage>
        <taxon>Bacteria</taxon>
        <taxon>Bacillati</taxon>
        <taxon>Actinomycetota</taxon>
        <taxon>Actinomycetes</taxon>
        <taxon>Kitasatosporales</taxon>
        <taxon>Streptomycetaceae</taxon>
        <taxon>Streptomyces</taxon>
    </lineage>
</organism>
<protein>
    <submittedName>
        <fullName evidence="4">Class F sortase</fullName>
    </submittedName>
</protein>
<accession>A0ABP9J4V1</accession>
<evidence type="ECO:0000313" key="4">
    <source>
        <dbReference type="EMBL" id="GAA5020568.1"/>
    </source>
</evidence>
<dbReference type="InterPro" id="IPR005754">
    <property type="entry name" value="Sortase"/>
</dbReference>
<keyword evidence="3" id="KW-1133">Transmembrane helix</keyword>
<gene>
    <name evidence="4" type="ORF">GCM10023335_50450</name>
</gene>
<sequence length="230" mass="24027">MASASPRRFVPPVPPVRYLAVAVVTGSALMIGAMFDSEPPRPSAGQAFSTPSAGMPGRTAPATLLPVQPLPPAKPVRLRIPAIDVNAPMTKLGLDKAGALKPPPAGNPNLVGWYGRGTAPGSTGTAVTAGHVDLRNGSPGVFYDLGALSKGDTIEISRADRRTAVFTVDAVEIYEKKKFPSKKVYGRSGVPELRVITCGGYARRSGYQSNVVVYATLTAVKQPNGRFMAG</sequence>
<keyword evidence="3" id="KW-0472">Membrane</keyword>
<evidence type="ECO:0000313" key="5">
    <source>
        <dbReference type="Proteomes" id="UP001501759"/>
    </source>
</evidence>
<reference evidence="5" key="1">
    <citation type="journal article" date="2019" name="Int. J. Syst. Evol. Microbiol.">
        <title>The Global Catalogue of Microorganisms (GCM) 10K type strain sequencing project: providing services to taxonomists for standard genome sequencing and annotation.</title>
        <authorList>
            <consortium name="The Broad Institute Genomics Platform"/>
            <consortium name="The Broad Institute Genome Sequencing Center for Infectious Disease"/>
            <person name="Wu L."/>
            <person name="Ma J."/>
        </authorList>
    </citation>
    <scope>NUCLEOTIDE SEQUENCE [LARGE SCALE GENOMIC DNA]</scope>
    <source>
        <strain evidence="5">JCM 18409</strain>
    </source>
</reference>
<dbReference type="NCBIfam" id="NF033748">
    <property type="entry name" value="class_F_sortase"/>
    <property type="match status" value="1"/>
</dbReference>
<dbReference type="Gene3D" id="2.40.260.10">
    <property type="entry name" value="Sortase"/>
    <property type="match status" value="1"/>
</dbReference>
<evidence type="ECO:0000256" key="2">
    <source>
        <dbReference type="SAM" id="MobiDB-lite"/>
    </source>
</evidence>